<reference evidence="12 13" key="1">
    <citation type="submission" date="2019-10" db="EMBL/GenBank/DDBJ databases">
        <authorList>
            <person name="Palmer J.M."/>
        </authorList>
    </citation>
    <scope>NUCLEOTIDE SEQUENCE [LARGE SCALE GENOMIC DNA]</scope>
    <source>
        <strain evidence="12 13">TWF730</strain>
    </source>
</reference>
<keyword evidence="5" id="KW-0028">Amino-acid biosynthesis</keyword>
<evidence type="ECO:0000313" key="12">
    <source>
        <dbReference type="EMBL" id="KAK6345990.1"/>
    </source>
</evidence>
<dbReference type="PANTHER" id="PTHR42690">
    <property type="entry name" value="THREONINE SYNTHASE FAMILY MEMBER"/>
    <property type="match status" value="1"/>
</dbReference>
<comment type="caution">
    <text evidence="12">The sequence shown here is derived from an EMBL/GenBank/DDBJ whole genome shotgun (WGS) entry which is preliminary data.</text>
</comment>
<keyword evidence="8" id="KW-0456">Lyase</keyword>
<dbReference type="Pfam" id="PF00291">
    <property type="entry name" value="PALP"/>
    <property type="match status" value="1"/>
</dbReference>
<keyword evidence="13" id="KW-1185">Reference proteome</keyword>
<dbReference type="GO" id="GO:0004795">
    <property type="term" value="F:threonine synthase activity"/>
    <property type="evidence" value="ECO:0007669"/>
    <property type="project" value="UniProtKB-EC"/>
</dbReference>
<evidence type="ECO:0000313" key="13">
    <source>
        <dbReference type="Proteomes" id="UP001373714"/>
    </source>
</evidence>
<organism evidence="12 13">
    <name type="scientific">Orbilia blumenaviensis</name>
    <dbReference type="NCBI Taxonomy" id="1796055"/>
    <lineage>
        <taxon>Eukaryota</taxon>
        <taxon>Fungi</taxon>
        <taxon>Dikarya</taxon>
        <taxon>Ascomycota</taxon>
        <taxon>Pezizomycotina</taxon>
        <taxon>Orbiliomycetes</taxon>
        <taxon>Orbiliales</taxon>
        <taxon>Orbiliaceae</taxon>
        <taxon>Orbilia</taxon>
    </lineage>
</organism>
<dbReference type="EC" id="4.2.3.1" evidence="4"/>
<evidence type="ECO:0000256" key="9">
    <source>
        <dbReference type="PIRSR" id="PIRSR604450-51"/>
    </source>
</evidence>
<dbReference type="GO" id="GO:0009088">
    <property type="term" value="P:threonine biosynthetic process"/>
    <property type="evidence" value="ECO:0007669"/>
    <property type="project" value="UniProtKB-KW"/>
</dbReference>
<dbReference type="CDD" id="cd01560">
    <property type="entry name" value="Thr-synth_2"/>
    <property type="match status" value="1"/>
</dbReference>
<evidence type="ECO:0000256" key="1">
    <source>
        <dbReference type="ARBA" id="ARBA00001933"/>
    </source>
</evidence>
<evidence type="ECO:0000259" key="11">
    <source>
        <dbReference type="Pfam" id="PF14821"/>
    </source>
</evidence>
<feature type="domain" description="Tryptophan synthase beta chain-like PALP" evidence="10">
    <location>
        <begin position="91"/>
        <end position="327"/>
    </location>
</feature>
<dbReference type="Gene3D" id="3.40.50.1100">
    <property type="match status" value="2"/>
</dbReference>
<dbReference type="NCBIfam" id="TIGR00260">
    <property type="entry name" value="thrC"/>
    <property type="match status" value="1"/>
</dbReference>
<evidence type="ECO:0000256" key="2">
    <source>
        <dbReference type="ARBA" id="ARBA00004979"/>
    </source>
</evidence>
<dbReference type="FunFam" id="3.40.50.1100:FF:000024">
    <property type="entry name" value="Probable threonine synthase"/>
    <property type="match status" value="1"/>
</dbReference>
<evidence type="ECO:0000256" key="3">
    <source>
        <dbReference type="ARBA" id="ARBA00005517"/>
    </source>
</evidence>
<evidence type="ECO:0000256" key="6">
    <source>
        <dbReference type="ARBA" id="ARBA00022697"/>
    </source>
</evidence>
<feature type="modified residue" description="N6-(pyridoxal phosphate)lysine" evidence="9">
    <location>
        <position position="119"/>
    </location>
</feature>
<gene>
    <name evidence="12" type="primary">THR4</name>
    <name evidence="12" type="ORF">TWF730_010325</name>
</gene>
<comment type="cofactor">
    <cofactor evidence="1 9">
        <name>pyridoxal 5'-phosphate</name>
        <dbReference type="ChEBI" id="CHEBI:597326"/>
    </cofactor>
</comment>
<dbReference type="InterPro" id="IPR051166">
    <property type="entry name" value="Threonine_Synthase"/>
</dbReference>
<keyword evidence="7 9" id="KW-0663">Pyridoxal phosphate</keyword>
<protein>
    <recommendedName>
        <fullName evidence="4">threonine synthase</fullName>
        <ecNumber evidence="4">4.2.3.1</ecNumber>
    </recommendedName>
</protein>
<evidence type="ECO:0000256" key="8">
    <source>
        <dbReference type="ARBA" id="ARBA00023239"/>
    </source>
</evidence>
<comment type="similarity">
    <text evidence="3">Belongs to the threonine synthase family.</text>
</comment>
<dbReference type="AlphaFoldDB" id="A0AAV9UQG3"/>
<evidence type="ECO:0000256" key="4">
    <source>
        <dbReference type="ARBA" id="ARBA00013028"/>
    </source>
</evidence>
<dbReference type="PANTHER" id="PTHR42690:SF1">
    <property type="entry name" value="THREONINE SYNTHASE-LIKE 2"/>
    <property type="match status" value="1"/>
</dbReference>
<dbReference type="EMBL" id="JAVHNS010000008">
    <property type="protein sequence ID" value="KAK6345990.1"/>
    <property type="molecule type" value="Genomic_DNA"/>
</dbReference>
<dbReference type="InterPro" id="IPR036052">
    <property type="entry name" value="TrpB-like_PALP_sf"/>
</dbReference>
<dbReference type="Pfam" id="PF14821">
    <property type="entry name" value="Thr_synth_N"/>
    <property type="match status" value="1"/>
</dbReference>
<dbReference type="InterPro" id="IPR029144">
    <property type="entry name" value="Thr_synth_N"/>
</dbReference>
<comment type="pathway">
    <text evidence="2">Amino-acid biosynthesis; L-threonine biosynthesis; L-threonine from L-aspartate: step 5/5.</text>
</comment>
<keyword evidence="6" id="KW-0791">Threonine biosynthesis</keyword>
<evidence type="ECO:0000256" key="5">
    <source>
        <dbReference type="ARBA" id="ARBA00022605"/>
    </source>
</evidence>
<dbReference type="FunFam" id="3.90.1380.10:FF:000003">
    <property type="entry name" value="THR4p Threonine synthase"/>
    <property type="match status" value="1"/>
</dbReference>
<dbReference type="Proteomes" id="UP001373714">
    <property type="component" value="Unassembled WGS sequence"/>
</dbReference>
<name>A0AAV9UQG3_9PEZI</name>
<evidence type="ECO:0000259" key="10">
    <source>
        <dbReference type="Pfam" id="PF00291"/>
    </source>
</evidence>
<dbReference type="Gene3D" id="3.90.1380.10">
    <property type="entry name" value="Threonine synthase, N-terminal domain"/>
    <property type="match status" value="1"/>
</dbReference>
<dbReference type="InterPro" id="IPR004450">
    <property type="entry name" value="Thr_synthase-like"/>
</dbReference>
<dbReference type="InterPro" id="IPR037158">
    <property type="entry name" value="Thr_synth_N_sf"/>
</dbReference>
<dbReference type="GO" id="GO:0030170">
    <property type="term" value="F:pyridoxal phosphate binding"/>
    <property type="evidence" value="ECO:0007669"/>
    <property type="project" value="InterPro"/>
</dbReference>
<dbReference type="InterPro" id="IPR001926">
    <property type="entry name" value="TrpB-like_PALP"/>
</dbReference>
<feature type="domain" description="Threonine synthase N-terminal" evidence="11">
    <location>
        <begin position="7"/>
        <end position="85"/>
    </location>
</feature>
<proteinExistence type="inferred from homology"/>
<sequence length="532" mass="58655">MASSRSYLSTRGGSSGFSFEDTVLKGLASDGGLFIPESIPSLPNDWQSTWSTHTFQELAFQIFSLYISPNEIPDEDLKSLIERSYSTFRAEDITPLTTLRNSENLHLLELFHGPTFAFKDVALQFVGNLFEYFLARRNAAKPAGEEKETLTVIGATSGDTGSAAIYGLRGKENISVFILHPKGKVSPIQEAQMTSVLDKNVHNLAVVGTFDNCQDIVKELFADSAFNALHKLGAVNSINWARILAQIVYYFHSYFAIQRSHPGTTPRYVVPTGNFGDVLAGYFAKRMGLPIEKLVVATNENDILDRFWKSGTYEIHAVSGKDAEGGIAADGVKAHEFGVKETLSPAMDILVSSNFERLLWYLAFERETTADQELTERQRIASEKVKELMIALKTKRGFSVTPGMLEEAKVDFGSERVSDSQTVETIREIYTASDSKYVLDPHSSVGVTAALRQIASNGTSIHQICLSTAHPAKFSHAVDLALNGLEGYNFDDVLPEQFKGLAVAEKRVEDVAKADKELVKEVVERLLAGEKE</sequence>
<evidence type="ECO:0000256" key="7">
    <source>
        <dbReference type="ARBA" id="ARBA00022898"/>
    </source>
</evidence>
<dbReference type="InterPro" id="IPR000634">
    <property type="entry name" value="Ser/Thr_deHydtase_PyrdxlP-BS"/>
</dbReference>
<dbReference type="Pfam" id="PF24857">
    <property type="entry name" value="THR4_C"/>
    <property type="match status" value="1"/>
</dbReference>
<accession>A0AAV9UQG3</accession>
<dbReference type="SUPFAM" id="SSF53686">
    <property type="entry name" value="Tryptophan synthase beta subunit-like PLP-dependent enzymes"/>
    <property type="match status" value="1"/>
</dbReference>
<dbReference type="PROSITE" id="PS00165">
    <property type="entry name" value="DEHYDRATASE_SER_THR"/>
    <property type="match status" value="1"/>
</dbReference>